<dbReference type="PANTHER" id="PTHR31834:SF1">
    <property type="entry name" value="INITIATION-SPECIFIC ALPHA-1,6-MANNOSYLTRANSFERASE"/>
    <property type="match status" value="1"/>
</dbReference>
<feature type="non-terminal residue" evidence="2">
    <location>
        <position position="1"/>
    </location>
</feature>
<dbReference type="GO" id="GO:0006487">
    <property type="term" value="P:protein N-linked glycosylation"/>
    <property type="evidence" value="ECO:0007669"/>
    <property type="project" value="TreeGrafter"/>
</dbReference>
<dbReference type="SUPFAM" id="SSF53448">
    <property type="entry name" value="Nucleotide-diphospho-sugar transferases"/>
    <property type="match status" value="1"/>
</dbReference>
<organism evidence="2 3">
    <name type="scientific">Oidiodendron maius (strain Zn)</name>
    <dbReference type="NCBI Taxonomy" id="913774"/>
    <lineage>
        <taxon>Eukaryota</taxon>
        <taxon>Fungi</taxon>
        <taxon>Dikarya</taxon>
        <taxon>Ascomycota</taxon>
        <taxon>Pezizomycotina</taxon>
        <taxon>Leotiomycetes</taxon>
        <taxon>Leotiomycetes incertae sedis</taxon>
        <taxon>Myxotrichaceae</taxon>
        <taxon>Oidiodendron</taxon>
    </lineage>
</organism>
<gene>
    <name evidence="2" type="ORF">OIDMADRAFT_65410</name>
</gene>
<dbReference type="GO" id="GO:0000009">
    <property type="term" value="F:alpha-1,6-mannosyltransferase activity"/>
    <property type="evidence" value="ECO:0007669"/>
    <property type="project" value="InterPro"/>
</dbReference>
<feature type="non-terminal residue" evidence="2">
    <location>
        <position position="265"/>
    </location>
</feature>
<dbReference type="Pfam" id="PF04488">
    <property type="entry name" value="Gly_transf_sug"/>
    <property type="match status" value="1"/>
</dbReference>
<evidence type="ECO:0000313" key="3">
    <source>
        <dbReference type="Proteomes" id="UP000054321"/>
    </source>
</evidence>
<proteinExistence type="inferred from homology"/>
<dbReference type="HOGENOM" id="CLU_022381_0_1_1"/>
<dbReference type="InterPro" id="IPR039367">
    <property type="entry name" value="Och1-like"/>
</dbReference>
<dbReference type="OrthoDB" id="409543at2759"/>
<name>A0A0C3CUG3_OIDMZ</name>
<sequence length="265" mass="29819">IPHKIWQIILPKKSSKNKPIDPKQLPDTLSWIAMNPDYAYTLMGPKGGEAFVEQHFSDDPLIVETYQNLIHVGMKPDLLRYLILSVEGGVYADTDTIALKPIDLWIPENLQDKVRLVVGLEFDQRDGGPWADITHPVQFCQWTLAALPGHPVFPKMVAHVLRSVKKLSEKYQVPLGELKPTSLEVMEATAPAAWTDVLFEQLQEYDPSLNSTKDFSYMTEPKLYGDVLVYPIDAFGMGQPHSGSTNDGSIPKIALARHLFRGSWR</sequence>
<protein>
    <submittedName>
        <fullName evidence="2">Glycosyltransferase family 32 protein</fullName>
    </submittedName>
</protein>
<dbReference type="Gene3D" id="3.90.550.20">
    <property type="match status" value="1"/>
</dbReference>
<keyword evidence="2" id="KW-0808">Transferase</keyword>
<reference evidence="2 3" key="1">
    <citation type="submission" date="2014-04" db="EMBL/GenBank/DDBJ databases">
        <authorList>
            <consortium name="DOE Joint Genome Institute"/>
            <person name="Kuo A."/>
            <person name="Martino E."/>
            <person name="Perotto S."/>
            <person name="Kohler A."/>
            <person name="Nagy L.G."/>
            <person name="Floudas D."/>
            <person name="Copeland A."/>
            <person name="Barry K.W."/>
            <person name="Cichocki N."/>
            <person name="Veneault-Fourrey C."/>
            <person name="LaButti K."/>
            <person name="Lindquist E.A."/>
            <person name="Lipzen A."/>
            <person name="Lundell T."/>
            <person name="Morin E."/>
            <person name="Murat C."/>
            <person name="Sun H."/>
            <person name="Tunlid A."/>
            <person name="Henrissat B."/>
            <person name="Grigoriev I.V."/>
            <person name="Hibbett D.S."/>
            <person name="Martin F."/>
            <person name="Nordberg H.P."/>
            <person name="Cantor M.N."/>
            <person name="Hua S.X."/>
        </authorList>
    </citation>
    <scope>NUCLEOTIDE SEQUENCE [LARGE SCALE GENOMIC DNA]</scope>
    <source>
        <strain evidence="2 3">Zn</strain>
    </source>
</reference>
<dbReference type="InterPro" id="IPR029044">
    <property type="entry name" value="Nucleotide-diphossugar_trans"/>
</dbReference>
<reference evidence="3" key="2">
    <citation type="submission" date="2015-01" db="EMBL/GenBank/DDBJ databases">
        <title>Evolutionary Origins and Diversification of the Mycorrhizal Mutualists.</title>
        <authorList>
            <consortium name="DOE Joint Genome Institute"/>
            <consortium name="Mycorrhizal Genomics Consortium"/>
            <person name="Kohler A."/>
            <person name="Kuo A."/>
            <person name="Nagy L.G."/>
            <person name="Floudas D."/>
            <person name="Copeland A."/>
            <person name="Barry K.W."/>
            <person name="Cichocki N."/>
            <person name="Veneault-Fourrey C."/>
            <person name="LaButti K."/>
            <person name="Lindquist E.A."/>
            <person name="Lipzen A."/>
            <person name="Lundell T."/>
            <person name="Morin E."/>
            <person name="Murat C."/>
            <person name="Riley R."/>
            <person name="Ohm R."/>
            <person name="Sun H."/>
            <person name="Tunlid A."/>
            <person name="Henrissat B."/>
            <person name="Grigoriev I.V."/>
            <person name="Hibbett D.S."/>
            <person name="Martin F."/>
        </authorList>
    </citation>
    <scope>NUCLEOTIDE SEQUENCE [LARGE SCALE GENOMIC DNA]</scope>
    <source>
        <strain evidence="3">Zn</strain>
    </source>
</reference>
<accession>A0A0C3CUG3</accession>
<evidence type="ECO:0000313" key="2">
    <source>
        <dbReference type="EMBL" id="KIM93362.1"/>
    </source>
</evidence>
<dbReference type="AlphaFoldDB" id="A0A0C3CUG3"/>
<dbReference type="InterPro" id="IPR007577">
    <property type="entry name" value="GlycoTrfase_DXD_sugar-bd_CS"/>
</dbReference>
<evidence type="ECO:0000256" key="1">
    <source>
        <dbReference type="ARBA" id="ARBA00009003"/>
    </source>
</evidence>
<keyword evidence="3" id="KW-1185">Reference proteome</keyword>
<dbReference type="GO" id="GO:0000136">
    <property type="term" value="C:mannan polymerase complex"/>
    <property type="evidence" value="ECO:0007669"/>
    <property type="project" value="TreeGrafter"/>
</dbReference>
<dbReference type="PANTHER" id="PTHR31834">
    <property type="entry name" value="INITIATION-SPECIFIC ALPHA-1,6-MANNOSYLTRANSFERASE"/>
    <property type="match status" value="1"/>
</dbReference>
<dbReference type="STRING" id="913774.A0A0C3CUG3"/>
<dbReference type="InParanoid" id="A0A0C3CUG3"/>
<comment type="similarity">
    <text evidence="1">Belongs to the glycosyltransferase 32 family.</text>
</comment>
<dbReference type="EMBL" id="KN832896">
    <property type="protein sequence ID" value="KIM93362.1"/>
    <property type="molecule type" value="Genomic_DNA"/>
</dbReference>
<dbReference type="Proteomes" id="UP000054321">
    <property type="component" value="Unassembled WGS sequence"/>
</dbReference>